<dbReference type="EMBL" id="JAQQAF010000009">
    <property type="protein sequence ID" value="KAJ8459498.1"/>
    <property type="molecule type" value="Genomic_DNA"/>
</dbReference>
<accession>A0AAV8PY83</accession>
<sequence>MNHLTLTHYGIALVIQRSYDCEYSAATAATSITILLRWRSSDPAVTSCTTTVERSHRQGWSCRKAERRGEEMGVPSDDVVVIQAPEMAGKPSVITISCPDKTGLGCVDLPIW</sequence>
<evidence type="ECO:0000313" key="3">
    <source>
        <dbReference type="Proteomes" id="UP001222027"/>
    </source>
</evidence>
<dbReference type="AlphaFoldDB" id="A0AAV8PY83"/>
<feature type="domain" description="ACT" evidence="1">
    <location>
        <begin position="83"/>
        <end position="106"/>
    </location>
</feature>
<dbReference type="InterPro" id="IPR056816">
    <property type="entry name" value="ACR2/9/10_N"/>
</dbReference>
<evidence type="ECO:0000313" key="2">
    <source>
        <dbReference type="EMBL" id="KAJ8459498.1"/>
    </source>
</evidence>
<proteinExistence type="predicted"/>
<protein>
    <recommendedName>
        <fullName evidence="1">ACT domain-containing protein</fullName>
    </recommendedName>
</protein>
<name>A0AAV8PY83_ENSVE</name>
<comment type="caution">
    <text evidence="2">The sequence shown here is derived from an EMBL/GenBank/DDBJ whole genome shotgun (WGS) entry which is preliminary data.</text>
</comment>
<evidence type="ECO:0000259" key="1">
    <source>
        <dbReference type="Pfam" id="PF24914"/>
    </source>
</evidence>
<organism evidence="2 3">
    <name type="scientific">Ensete ventricosum</name>
    <name type="common">Abyssinian banana</name>
    <name type="synonym">Musa ensete</name>
    <dbReference type="NCBI Taxonomy" id="4639"/>
    <lineage>
        <taxon>Eukaryota</taxon>
        <taxon>Viridiplantae</taxon>
        <taxon>Streptophyta</taxon>
        <taxon>Embryophyta</taxon>
        <taxon>Tracheophyta</taxon>
        <taxon>Spermatophyta</taxon>
        <taxon>Magnoliopsida</taxon>
        <taxon>Liliopsida</taxon>
        <taxon>Zingiberales</taxon>
        <taxon>Musaceae</taxon>
        <taxon>Ensete</taxon>
    </lineage>
</organism>
<keyword evidence="3" id="KW-1185">Reference proteome</keyword>
<gene>
    <name evidence="2" type="ORF">OPV22_032424</name>
</gene>
<dbReference type="Pfam" id="PF24914">
    <property type="entry name" value="ACR10_N"/>
    <property type="match status" value="1"/>
</dbReference>
<dbReference type="Proteomes" id="UP001222027">
    <property type="component" value="Unassembled WGS sequence"/>
</dbReference>
<reference evidence="2 3" key="1">
    <citation type="submission" date="2022-12" db="EMBL/GenBank/DDBJ databases">
        <title>Chromosome-scale assembly of the Ensete ventricosum genome.</title>
        <authorList>
            <person name="Dussert Y."/>
            <person name="Stocks J."/>
            <person name="Wendawek A."/>
            <person name="Woldeyes F."/>
            <person name="Nichols R.A."/>
            <person name="Borrell J.S."/>
        </authorList>
    </citation>
    <scope>NUCLEOTIDE SEQUENCE [LARGE SCALE GENOMIC DNA]</scope>
    <source>
        <strain evidence="3">cv. Maze</strain>
        <tissue evidence="2">Seeds</tissue>
    </source>
</reference>